<dbReference type="Proteomes" id="UP000663935">
    <property type="component" value="Chromosome"/>
</dbReference>
<proteinExistence type="predicted"/>
<organism evidence="2 3">
    <name type="scientific">Polaribacter batillariae</name>
    <dbReference type="NCBI Taxonomy" id="2808900"/>
    <lineage>
        <taxon>Bacteria</taxon>
        <taxon>Pseudomonadati</taxon>
        <taxon>Bacteroidota</taxon>
        <taxon>Flavobacteriia</taxon>
        <taxon>Flavobacteriales</taxon>
        <taxon>Flavobacteriaceae</taxon>
    </lineage>
</organism>
<keyword evidence="1" id="KW-0812">Transmembrane</keyword>
<gene>
    <name evidence="2" type="ORF">JL193_01760</name>
</gene>
<keyword evidence="1" id="KW-0472">Membrane</keyword>
<evidence type="ECO:0000313" key="3">
    <source>
        <dbReference type="Proteomes" id="UP000663935"/>
    </source>
</evidence>
<protein>
    <submittedName>
        <fullName evidence="2">Uncharacterized protein</fullName>
    </submittedName>
</protein>
<evidence type="ECO:0000256" key="1">
    <source>
        <dbReference type="SAM" id="Phobius"/>
    </source>
</evidence>
<keyword evidence="1" id="KW-1133">Transmembrane helix</keyword>
<feature type="transmembrane region" description="Helical" evidence="1">
    <location>
        <begin position="89"/>
        <end position="106"/>
    </location>
</feature>
<evidence type="ECO:0000313" key="2">
    <source>
        <dbReference type="EMBL" id="QTD38056.1"/>
    </source>
</evidence>
<dbReference type="RefSeq" id="WP_207972199.1">
    <property type="nucleotide sequence ID" value="NZ_CP071795.1"/>
</dbReference>
<name>A0ABX7SYH9_9FLAO</name>
<keyword evidence="3" id="KW-1185">Reference proteome</keyword>
<sequence>MKEDIKNSEDFLKSITGKNTGFSAPLNYFDNAEDRFSSFIFEESLSKQNSFKVPDNYFKNLENSILDKIVSEKRTPKVISLKSKNLKRISIAIAASIALLIGLTYVNNLNNTTEINFDAVAETDIENWMVDNFNELSDEDFANVLNNNIVNENDFAFTNIKDDAIEDYIISTENTSILNEID</sequence>
<accession>A0ABX7SYH9</accession>
<dbReference type="EMBL" id="CP071795">
    <property type="protein sequence ID" value="QTD38056.1"/>
    <property type="molecule type" value="Genomic_DNA"/>
</dbReference>
<reference evidence="2 3" key="1">
    <citation type="submission" date="2021-03" db="EMBL/GenBank/DDBJ databases">
        <title>Complete genome of Polaribacter_sp.G4M1.</title>
        <authorList>
            <person name="Jeong S.W."/>
            <person name="Bae J.W."/>
        </authorList>
    </citation>
    <scope>NUCLEOTIDE SEQUENCE [LARGE SCALE GENOMIC DNA]</scope>
    <source>
        <strain evidence="2 3">G4M1</strain>
    </source>
</reference>